<keyword evidence="4" id="KW-1185">Reference proteome</keyword>
<comment type="caution">
    <text evidence="3">The sequence shown here is derived from an EMBL/GenBank/DDBJ whole genome shotgun (WGS) entry which is preliminary data.</text>
</comment>
<evidence type="ECO:0000313" key="3">
    <source>
        <dbReference type="EMBL" id="MFD1787455.1"/>
    </source>
</evidence>
<dbReference type="EMBL" id="JBHUFC010000003">
    <property type="protein sequence ID" value="MFD1787455.1"/>
    <property type="molecule type" value="Genomic_DNA"/>
</dbReference>
<gene>
    <name evidence="3" type="ORF">ACFSC3_07710</name>
</gene>
<proteinExistence type="predicted"/>
<feature type="region of interest" description="Disordered" evidence="1">
    <location>
        <begin position="31"/>
        <end position="84"/>
    </location>
</feature>
<protein>
    <submittedName>
        <fullName evidence="3">FliH/SctL family protein</fullName>
    </submittedName>
</protein>
<reference evidence="4" key="1">
    <citation type="journal article" date="2019" name="Int. J. Syst. Evol. Microbiol.">
        <title>The Global Catalogue of Microorganisms (GCM) 10K type strain sequencing project: providing services to taxonomists for standard genome sequencing and annotation.</title>
        <authorList>
            <consortium name="The Broad Institute Genomics Platform"/>
            <consortium name="The Broad Institute Genome Sequencing Center for Infectious Disease"/>
            <person name="Wu L."/>
            <person name="Ma J."/>
        </authorList>
    </citation>
    <scope>NUCLEOTIDE SEQUENCE [LARGE SCALE GENOMIC DNA]</scope>
    <source>
        <strain evidence="4">Q85</strain>
    </source>
</reference>
<dbReference type="Pfam" id="PF02108">
    <property type="entry name" value="FliH"/>
    <property type="match status" value="1"/>
</dbReference>
<evidence type="ECO:0000259" key="2">
    <source>
        <dbReference type="Pfam" id="PF02108"/>
    </source>
</evidence>
<name>A0ABW4NBC7_9SPHN</name>
<sequence length="242" mass="25122">MTDFQAGFVSRHDAAAAALSAAFAVPGGFEPRDLAGTHSRGRPRSFSPQGEGGPRHFTPFDPDNRSTDGWDMLNPDDTNGFSDPVAAARDAAHAEGFAAGLAHAAAEAGRDRALADALGAALGAGVAFDRDRLALQLRQTVLLLVSRVVGDVGVSADLLTQRIETAVEALADSAESALLRLNPSDVGLVEGRLPATLFAVGDPHVTRGSFVLESASTIVEDGPDRWLEQLTAAIDKVATPSC</sequence>
<organism evidence="3 4">
    <name type="scientific">Sphingomonas floccifaciens</name>
    <dbReference type="NCBI Taxonomy" id="1844115"/>
    <lineage>
        <taxon>Bacteria</taxon>
        <taxon>Pseudomonadati</taxon>
        <taxon>Pseudomonadota</taxon>
        <taxon>Alphaproteobacteria</taxon>
        <taxon>Sphingomonadales</taxon>
        <taxon>Sphingomonadaceae</taxon>
        <taxon>Sphingomonas</taxon>
    </lineage>
</organism>
<dbReference type="InterPro" id="IPR018035">
    <property type="entry name" value="Flagellar_FliH/T3SS_HrpE"/>
</dbReference>
<dbReference type="Proteomes" id="UP001597283">
    <property type="component" value="Unassembled WGS sequence"/>
</dbReference>
<accession>A0ABW4NBC7</accession>
<evidence type="ECO:0000313" key="4">
    <source>
        <dbReference type="Proteomes" id="UP001597283"/>
    </source>
</evidence>
<evidence type="ECO:0000256" key="1">
    <source>
        <dbReference type="SAM" id="MobiDB-lite"/>
    </source>
</evidence>
<dbReference type="RefSeq" id="WP_380939831.1">
    <property type="nucleotide sequence ID" value="NZ_JBHUFC010000003.1"/>
</dbReference>
<feature type="domain" description="Flagellar assembly protein FliH/Type III secretion system HrpE" evidence="2">
    <location>
        <begin position="132"/>
        <end position="219"/>
    </location>
</feature>